<evidence type="ECO:0000259" key="1">
    <source>
        <dbReference type="PROSITE" id="PS50994"/>
    </source>
</evidence>
<gene>
    <name evidence="2" type="ORF">PhCBS80983_g06352</name>
</gene>
<evidence type="ECO:0000313" key="2">
    <source>
        <dbReference type="EMBL" id="TPX53187.1"/>
    </source>
</evidence>
<dbReference type="Proteomes" id="UP000318582">
    <property type="component" value="Unassembled WGS sequence"/>
</dbReference>
<dbReference type="Pfam" id="PF00665">
    <property type="entry name" value="rve"/>
    <property type="match status" value="1"/>
</dbReference>
<dbReference type="STRING" id="109895.A0A507DPR5"/>
<dbReference type="InterPro" id="IPR012337">
    <property type="entry name" value="RNaseH-like_sf"/>
</dbReference>
<keyword evidence="3" id="KW-1185">Reference proteome</keyword>
<sequence>MDELRKLFYTPGAPTGAAALRKLLKKEGVDLSLEIVKDFLTSKSSHQIHRKKKRLNLNVARTQAPFDVWESDWLSLGHDAHPKSNKGCAHILICVDKFSKMVWAVPVKTVDETSITLAMREIIQDSLSRYGMRPNKLLTDAGGAYKSAKWKKLMEEYNISHSVVYMVYEAERSVKTVKSAIGRVLTQRGDKKWIHVLDNLVKMINKGEHRGLQMSSNEAIKHPLAALKNLEQYWSKIKQPEPTVFKVGAHVCTRVDKATFTKGHRGTFSNEVYKITHVFPLANNYHSHRYALEGIRSRVFNYNDIMETDDPVTIVQKKKKLLDRLQKHARKELREMEVTAPLPTRLRSEKTRPNVKGIRPKGTFLHVEI</sequence>
<dbReference type="AlphaFoldDB" id="A0A507DPR5"/>
<dbReference type="PANTHER" id="PTHR46585:SF4">
    <property type="entry name" value="C3H1-TYPE DOMAIN-CONTAINING PROTEIN"/>
    <property type="match status" value="1"/>
</dbReference>
<proteinExistence type="predicted"/>
<dbReference type="GO" id="GO:0015074">
    <property type="term" value="P:DNA integration"/>
    <property type="evidence" value="ECO:0007669"/>
    <property type="project" value="InterPro"/>
</dbReference>
<organism evidence="2 3">
    <name type="scientific">Powellomyces hirtus</name>
    <dbReference type="NCBI Taxonomy" id="109895"/>
    <lineage>
        <taxon>Eukaryota</taxon>
        <taxon>Fungi</taxon>
        <taxon>Fungi incertae sedis</taxon>
        <taxon>Chytridiomycota</taxon>
        <taxon>Chytridiomycota incertae sedis</taxon>
        <taxon>Chytridiomycetes</taxon>
        <taxon>Spizellomycetales</taxon>
        <taxon>Powellomycetaceae</taxon>
        <taxon>Powellomyces</taxon>
    </lineage>
</organism>
<dbReference type="GO" id="GO:0005634">
    <property type="term" value="C:nucleus"/>
    <property type="evidence" value="ECO:0007669"/>
    <property type="project" value="UniProtKB-ARBA"/>
</dbReference>
<dbReference type="SUPFAM" id="SSF53098">
    <property type="entry name" value="Ribonuclease H-like"/>
    <property type="match status" value="1"/>
</dbReference>
<dbReference type="Gene3D" id="3.30.420.10">
    <property type="entry name" value="Ribonuclease H-like superfamily/Ribonuclease H"/>
    <property type="match status" value="1"/>
</dbReference>
<dbReference type="InterPro" id="IPR001584">
    <property type="entry name" value="Integrase_cat-core"/>
</dbReference>
<name>A0A507DPR5_9FUNG</name>
<evidence type="ECO:0000313" key="3">
    <source>
        <dbReference type="Proteomes" id="UP000318582"/>
    </source>
</evidence>
<protein>
    <recommendedName>
        <fullName evidence="1">Integrase catalytic domain-containing protein</fullName>
    </recommendedName>
</protein>
<dbReference type="GO" id="GO:0003676">
    <property type="term" value="F:nucleic acid binding"/>
    <property type="evidence" value="ECO:0007669"/>
    <property type="project" value="InterPro"/>
</dbReference>
<feature type="domain" description="Integrase catalytic" evidence="1">
    <location>
        <begin position="61"/>
        <end position="163"/>
    </location>
</feature>
<comment type="caution">
    <text evidence="2">The sequence shown here is derived from an EMBL/GenBank/DDBJ whole genome shotgun (WGS) entry which is preliminary data.</text>
</comment>
<reference evidence="2 3" key="1">
    <citation type="journal article" date="2019" name="Sci. Rep.">
        <title>Comparative genomics of chytrid fungi reveal insights into the obligate biotrophic and pathogenic lifestyle of Synchytrium endobioticum.</title>
        <authorList>
            <person name="van de Vossenberg B.T.L.H."/>
            <person name="Warris S."/>
            <person name="Nguyen H.D.T."/>
            <person name="van Gent-Pelzer M.P.E."/>
            <person name="Joly D.L."/>
            <person name="van de Geest H.C."/>
            <person name="Bonants P.J.M."/>
            <person name="Smith D.S."/>
            <person name="Levesque C.A."/>
            <person name="van der Lee T.A.J."/>
        </authorList>
    </citation>
    <scope>NUCLEOTIDE SEQUENCE [LARGE SCALE GENOMIC DNA]</scope>
    <source>
        <strain evidence="2 3">CBS 809.83</strain>
    </source>
</reference>
<accession>A0A507DPR5</accession>
<dbReference type="EMBL" id="QEAQ01000244">
    <property type="protein sequence ID" value="TPX53187.1"/>
    <property type="molecule type" value="Genomic_DNA"/>
</dbReference>
<dbReference type="PANTHER" id="PTHR46585">
    <property type="entry name" value="INTEGRASE CORE DOMAIN CONTAINING PROTEIN"/>
    <property type="match status" value="1"/>
</dbReference>
<dbReference type="InterPro" id="IPR036397">
    <property type="entry name" value="RNaseH_sf"/>
</dbReference>
<dbReference type="PROSITE" id="PS50994">
    <property type="entry name" value="INTEGRASE"/>
    <property type="match status" value="1"/>
</dbReference>